<evidence type="ECO:0000259" key="1">
    <source>
        <dbReference type="Pfam" id="PF20150"/>
    </source>
</evidence>
<evidence type="ECO:0000313" key="3">
    <source>
        <dbReference type="Proteomes" id="UP000825890"/>
    </source>
</evidence>
<protein>
    <recommendedName>
        <fullName evidence="1">2EXR domain-containing protein</fullName>
    </recommendedName>
</protein>
<sequence>MVLSTSTPGASGAVGFLDLPPELRNRIYELALIVRHPDPVICVGYLHVDQWRISKERYPSSLRQLKMTPSILATCRQVQQEASPVLYGNNPFLMAPHASSLRYLPNSTPPLPKTFRAIRTVKLCRQANQTVVKSLLLILQNMLNLDALCINGGLRHNFRKPDTMAKALLPLVKSIHARRKGGNQKQAIDVIKFYDLVDFTNWSTIMDVAFARKVKAILRESLDLA</sequence>
<evidence type="ECO:0000313" key="2">
    <source>
        <dbReference type="EMBL" id="GIZ47680.1"/>
    </source>
</evidence>
<dbReference type="Proteomes" id="UP000825890">
    <property type="component" value="Unassembled WGS sequence"/>
</dbReference>
<dbReference type="InterPro" id="IPR045518">
    <property type="entry name" value="2EXR"/>
</dbReference>
<dbReference type="OrthoDB" id="3650371at2759"/>
<dbReference type="RefSeq" id="XP_044662167.1">
    <property type="nucleotide sequence ID" value="XM_044806232.1"/>
</dbReference>
<gene>
    <name evidence="2" type="ORF">CKM354_001076500</name>
</gene>
<dbReference type="AlphaFoldDB" id="A0A9P3CXG5"/>
<keyword evidence="3" id="KW-1185">Reference proteome</keyword>
<feature type="domain" description="2EXR" evidence="1">
    <location>
        <begin position="16"/>
        <end position="86"/>
    </location>
</feature>
<name>A0A9P3CXG5_9PEZI</name>
<dbReference type="PANTHER" id="PTHR42085">
    <property type="entry name" value="F-BOX DOMAIN-CONTAINING PROTEIN"/>
    <property type="match status" value="1"/>
</dbReference>
<dbReference type="EMBL" id="BOLY01000007">
    <property type="protein sequence ID" value="GIZ47680.1"/>
    <property type="molecule type" value="Genomic_DNA"/>
</dbReference>
<accession>A0A9P3CXG5</accession>
<comment type="caution">
    <text evidence="2">The sequence shown here is derived from an EMBL/GenBank/DDBJ whole genome shotgun (WGS) entry which is preliminary data.</text>
</comment>
<dbReference type="Pfam" id="PF20150">
    <property type="entry name" value="2EXR"/>
    <property type="match status" value="1"/>
</dbReference>
<organism evidence="2 3">
    <name type="scientific">Cercospora kikuchii</name>
    <dbReference type="NCBI Taxonomy" id="84275"/>
    <lineage>
        <taxon>Eukaryota</taxon>
        <taxon>Fungi</taxon>
        <taxon>Dikarya</taxon>
        <taxon>Ascomycota</taxon>
        <taxon>Pezizomycotina</taxon>
        <taxon>Dothideomycetes</taxon>
        <taxon>Dothideomycetidae</taxon>
        <taxon>Mycosphaerellales</taxon>
        <taxon>Mycosphaerellaceae</taxon>
        <taxon>Cercospora</taxon>
    </lineage>
</organism>
<dbReference type="InterPro" id="IPR038883">
    <property type="entry name" value="AN11006-like"/>
</dbReference>
<dbReference type="PANTHER" id="PTHR42085:SF2">
    <property type="entry name" value="F-BOX DOMAIN-CONTAINING PROTEIN"/>
    <property type="match status" value="1"/>
</dbReference>
<reference evidence="2 3" key="1">
    <citation type="submission" date="2021-01" db="EMBL/GenBank/DDBJ databases">
        <title>Cercospora kikuchii MAFF 305040 whole genome shotgun sequence.</title>
        <authorList>
            <person name="Kashiwa T."/>
            <person name="Suzuki T."/>
        </authorList>
    </citation>
    <scope>NUCLEOTIDE SEQUENCE [LARGE SCALE GENOMIC DNA]</scope>
    <source>
        <strain evidence="2 3">MAFF 305040</strain>
    </source>
</reference>
<proteinExistence type="predicted"/>
<dbReference type="GeneID" id="68296340"/>